<proteinExistence type="predicted"/>
<reference evidence="2 3" key="1">
    <citation type="submission" date="2020-08" db="EMBL/GenBank/DDBJ databases">
        <title>Cohnella phylogeny.</title>
        <authorList>
            <person name="Dunlap C."/>
        </authorList>
    </citation>
    <scope>NUCLEOTIDE SEQUENCE [LARGE SCALE GENOMIC DNA]</scope>
    <source>
        <strain evidence="2 3">CBP 2801</strain>
    </source>
</reference>
<feature type="transmembrane region" description="Helical" evidence="1">
    <location>
        <begin position="158"/>
        <end position="178"/>
    </location>
</feature>
<gene>
    <name evidence="2" type="ORF">H7C18_20045</name>
</gene>
<evidence type="ECO:0000256" key="1">
    <source>
        <dbReference type="SAM" id="Phobius"/>
    </source>
</evidence>
<protein>
    <recommendedName>
        <fullName evidence="4">Transmembrane protein</fullName>
    </recommendedName>
</protein>
<evidence type="ECO:0000313" key="2">
    <source>
        <dbReference type="EMBL" id="MBB6733216.1"/>
    </source>
</evidence>
<dbReference type="AlphaFoldDB" id="A0A7X0SNL2"/>
<name>A0A7X0SNL2_9BACL</name>
<feature type="transmembrane region" description="Helical" evidence="1">
    <location>
        <begin position="95"/>
        <end position="117"/>
    </location>
</feature>
<feature type="transmembrane region" description="Helical" evidence="1">
    <location>
        <begin position="129"/>
        <end position="152"/>
    </location>
</feature>
<organism evidence="2 3">
    <name type="scientific">Cohnella zeiphila</name>
    <dbReference type="NCBI Taxonomy" id="2761120"/>
    <lineage>
        <taxon>Bacteria</taxon>
        <taxon>Bacillati</taxon>
        <taxon>Bacillota</taxon>
        <taxon>Bacilli</taxon>
        <taxon>Bacillales</taxon>
        <taxon>Paenibacillaceae</taxon>
        <taxon>Cohnella</taxon>
    </lineage>
</organism>
<evidence type="ECO:0008006" key="4">
    <source>
        <dbReference type="Google" id="ProtNLM"/>
    </source>
</evidence>
<feature type="transmembrane region" description="Helical" evidence="1">
    <location>
        <begin position="67"/>
        <end position="89"/>
    </location>
</feature>
<dbReference type="InterPro" id="IPR048147">
    <property type="entry name" value="CBO0543-like"/>
</dbReference>
<dbReference type="Proteomes" id="UP000564644">
    <property type="component" value="Unassembled WGS sequence"/>
</dbReference>
<evidence type="ECO:0000313" key="3">
    <source>
        <dbReference type="Proteomes" id="UP000564644"/>
    </source>
</evidence>
<keyword evidence="1" id="KW-0812">Transmembrane</keyword>
<dbReference type="EMBL" id="JACJVO010000024">
    <property type="protein sequence ID" value="MBB6733216.1"/>
    <property type="molecule type" value="Genomic_DNA"/>
</dbReference>
<accession>A0A7X0SNL2</accession>
<keyword evidence="3" id="KW-1185">Reference proteome</keyword>
<keyword evidence="1" id="KW-0472">Membrane</keyword>
<comment type="caution">
    <text evidence="2">The sequence shown here is derived from an EMBL/GenBank/DDBJ whole genome shotgun (WGS) entry which is preliminary data.</text>
</comment>
<feature type="transmembrane region" description="Helical" evidence="1">
    <location>
        <begin position="37"/>
        <end position="55"/>
    </location>
</feature>
<dbReference type="NCBIfam" id="NF041644">
    <property type="entry name" value="CBO0543_fam"/>
    <property type="match status" value="1"/>
</dbReference>
<keyword evidence="1" id="KW-1133">Transmembrane helix</keyword>
<sequence length="192" mass="22473">MNLNLSDSETLQEVQKLRAEMHRLEILRWKQDEVFTWQWWLLAALTVIPLILWWLAVDKKRAYEIAFYGSMIDLMALLLDNFGTNLLWWSYPIKLLPILPPLITADSVLVPIFLMMVYQYFSVTWKSHWIANLIAAAFLAFIAEPIFIWIGYYKLSGWMLVYSFLFYNASTTLAKLIIRGFARSAATPPEAR</sequence>